<dbReference type="Pfam" id="PF02635">
    <property type="entry name" value="DsrE"/>
    <property type="match status" value="1"/>
</dbReference>
<accession>A0A1H2FUU4</accession>
<sequence length="120" mass="12411">MERRLVVKVTAGSDAPERCSQAFTVATTALAAGATVSLWLTGESAWFALPGRAAEFELPHAAPLPDLLDALLAGGTVTLCTQCAARRGIGPDDVIDGVRIAGAPTFVEEIMADGVQALVY</sequence>
<dbReference type="RefSeq" id="WP_046768297.1">
    <property type="nucleotide sequence ID" value="NZ_KQ061225.1"/>
</dbReference>
<dbReference type="STRING" id="419479.SAMN04488563_0133"/>
<dbReference type="OrthoDB" id="3476440at2"/>
<name>A0A1H2FUU4_9ACTN</name>
<dbReference type="Proteomes" id="UP000182977">
    <property type="component" value="Chromosome I"/>
</dbReference>
<organism evidence="1 2">
    <name type="scientific">Jiangella alkaliphila</name>
    <dbReference type="NCBI Taxonomy" id="419479"/>
    <lineage>
        <taxon>Bacteria</taxon>
        <taxon>Bacillati</taxon>
        <taxon>Actinomycetota</taxon>
        <taxon>Actinomycetes</taxon>
        <taxon>Jiangellales</taxon>
        <taxon>Jiangellaceae</taxon>
        <taxon>Jiangella</taxon>
    </lineage>
</organism>
<protein>
    <submittedName>
        <fullName evidence="1">Predicted peroxiredoxin</fullName>
    </submittedName>
</protein>
<reference evidence="2" key="1">
    <citation type="submission" date="2016-10" db="EMBL/GenBank/DDBJ databases">
        <authorList>
            <person name="Varghese N."/>
            <person name="Submissions S."/>
        </authorList>
    </citation>
    <scope>NUCLEOTIDE SEQUENCE [LARGE SCALE GENOMIC DNA]</scope>
    <source>
        <strain evidence="2">DSM 45079</strain>
    </source>
</reference>
<dbReference type="InterPro" id="IPR003787">
    <property type="entry name" value="Sulphur_relay_DsrE/F-like"/>
</dbReference>
<dbReference type="SUPFAM" id="SSF75169">
    <property type="entry name" value="DsrEFH-like"/>
    <property type="match status" value="1"/>
</dbReference>
<evidence type="ECO:0000313" key="2">
    <source>
        <dbReference type="Proteomes" id="UP000182977"/>
    </source>
</evidence>
<gene>
    <name evidence="1" type="ORF">SAMN04488563_0133</name>
</gene>
<dbReference type="EMBL" id="LT629791">
    <property type="protein sequence ID" value="SDU11124.1"/>
    <property type="molecule type" value="Genomic_DNA"/>
</dbReference>
<dbReference type="InterPro" id="IPR027396">
    <property type="entry name" value="DsrEFH-like"/>
</dbReference>
<keyword evidence="2" id="KW-1185">Reference proteome</keyword>
<evidence type="ECO:0000313" key="1">
    <source>
        <dbReference type="EMBL" id="SDU11124.1"/>
    </source>
</evidence>
<proteinExistence type="predicted"/>
<dbReference type="Gene3D" id="3.40.1260.10">
    <property type="entry name" value="DsrEFH-like"/>
    <property type="match status" value="1"/>
</dbReference>
<dbReference type="AlphaFoldDB" id="A0A1H2FUU4"/>